<sequence length="74" mass="8390">MHAWKGRDEVEAATADWVSWYNTTRPHRYNPDYMAPAAAEALYYDTHRDDQKAAARQQPPPQNPGESISEISAS</sequence>
<reference evidence="2 3" key="1">
    <citation type="submission" date="2016-11" db="EMBL/GenBank/DDBJ databases">
        <authorList>
            <person name="Varghese N."/>
            <person name="Submissions S."/>
        </authorList>
    </citation>
    <scope>NUCLEOTIDE SEQUENCE [LARGE SCALE GENOMIC DNA]</scope>
    <source>
        <strain evidence="2 3">PA</strain>
    </source>
</reference>
<dbReference type="EMBL" id="FQYL01000002">
    <property type="protein sequence ID" value="SHI47797.1"/>
    <property type="molecule type" value="Genomic_DNA"/>
</dbReference>
<dbReference type="Proteomes" id="UP000184390">
    <property type="component" value="Unassembled WGS sequence"/>
</dbReference>
<evidence type="ECO:0000313" key="2">
    <source>
        <dbReference type="EMBL" id="SHI47797.1"/>
    </source>
</evidence>
<protein>
    <submittedName>
        <fullName evidence="2">Transposase</fullName>
    </submittedName>
</protein>
<name>A0ABY1I238_9ACTO</name>
<feature type="region of interest" description="Disordered" evidence="1">
    <location>
        <begin position="45"/>
        <end position="74"/>
    </location>
</feature>
<comment type="caution">
    <text evidence="2">The sequence shown here is derived from an EMBL/GenBank/DDBJ whole genome shotgun (WGS) entry which is preliminary data.</text>
</comment>
<accession>A0ABY1I238</accession>
<keyword evidence="3" id="KW-1185">Reference proteome</keyword>
<feature type="compositionally biased region" description="Polar residues" evidence="1">
    <location>
        <begin position="64"/>
        <end position="74"/>
    </location>
</feature>
<evidence type="ECO:0000256" key="1">
    <source>
        <dbReference type="SAM" id="MobiDB-lite"/>
    </source>
</evidence>
<organism evidence="2 3">
    <name type="scientific">Actinomyces denticolens</name>
    <dbReference type="NCBI Taxonomy" id="52767"/>
    <lineage>
        <taxon>Bacteria</taxon>
        <taxon>Bacillati</taxon>
        <taxon>Actinomycetota</taxon>
        <taxon>Actinomycetes</taxon>
        <taxon>Actinomycetales</taxon>
        <taxon>Actinomycetaceae</taxon>
        <taxon>Actinomyces</taxon>
    </lineage>
</organism>
<gene>
    <name evidence="2" type="ORF">SAMN05216246_102219</name>
</gene>
<proteinExistence type="predicted"/>
<evidence type="ECO:0000313" key="3">
    <source>
        <dbReference type="Proteomes" id="UP000184390"/>
    </source>
</evidence>
<dbReference type="RefSeq" id="WP_073451461.1">
    <property type="nucleotide sequence ID" value="NZ_BDIO01000006.1"/>
</dbReference>